<evidence type="ECO:0000313" key="3">
    <source>
        <dbReference type="Proteomes" id="UP000661077"/>
    </source>
</evidence>
<protein>
    <submittedName>
        <fullName evidence="2">Uncharacterized protein</fullName>
    </submittedName>
</protein>
<organism evidence="2 3">
    <name type="scientific">Steroidobacter gossypii</name>
    <dbReference type="NCBI Taxonomy" id="2805490"/>
    <lineage>
        <taxon>Bacteria</taxon>
        <taxon>Pseudomonadati</taxon>
        <taxon>Pseudomonadota</taxon>
        <taxon>Gammaproteobacteria</taxon>
        <taxon>Steroidobacterales</taxon>
        <taxon>Steroidobacteraceae</taxon>
        <taxon>Steroidobacter</taxon>
    </lineage>
</organism>
<gene>
    <name evidence="2" type="ORF">JM946_23880</name>
</gene>
<evidence type="ECO:0000256" key="1">
    <source>
        <dbReference type="SAM" id="SignalP"/>
    </source>
</evidence>
<comment type="caution">
    <text evidence="2">The sequence shown here is derived from an EMBL/GenBank/DDBJ whole genome shotgun (WGS) entry which is preliminary data.</text>
</comment>
<proteinExistence type="predicted"/>
<name>A0ABS1X3J1_9GAMM</name>
<dbReference type="EMBL" id="JAEVLS010000006">
    <property type="protein sequence ID" value="MBM0107786.1"/>
    <property type="molecule type" value="Genomic_DNA"/>
</dbReference>
<accession>A0ABS1X3J1</accession>
<sequence length="59" mass="5976">MKKLFLLSLAVLALVPMVSGTAVPADTDAASMIKVADLTPELAEALRAQAAGGSLARPL</sequence>
<reference evidence="2 3" key="1">
    <citation type="journal article" date="2021" name="Int. J. Syst. Evol. Microbiol.">
        <title>Steroidobacter gossypii sp. nov., isolated from soil of cotton cropping field.</title>
        <authorList>
            <person name="Huang R."/>
            <person name="Yang S."/>
            <person name="Zhen C."/>
            <person name="Liu W."/>
        </authorList>
    </citation>
    <scope>NUCLEOTIDE SEQUENCE [LARGE SCALE GENOMIC DNA]</scope>
    <source>
        <strain evidence="2 3">S1-65</strain>
    </source>
</reference>
<feature type="chain" id="PRO_5046346611" evidence="1">
    <location>
        <begin position="25"/>
        <end position="59"/>
    </location>
</feature>
<dbReference type="RefSeq" id="WP_203169902.1">
    <property type="nucleotide sequence ID" value="NZ_JAEVLS010000006.1"/>
</dbReference>
<evidence type="ECO:0000313" key="2">
    <source>
        <dbReference type="EMBL" id="MBM0107786.1"/>
    </source>
</evidence>
<keyword evidence="1" id="KW-0732">Signal</keyword>
<dbReference type="Proteomes" id="UP000661077">
    <property type="component" value="Unassembled WGS sequence"/>
</dbReference>
<feature type="signal peptide" evidence="1">
    <location>
        <begin position="1"/>
        <end position="24"/>
    </location>
</feature>
<keyword evidence="3" id="KW-1185">Reference proteome</keyword>